<proteinExistence type="predicted"/>
<comment type="caution">
    <text evidence="1">The sequence shown here is derived from an EMBL/GenBank/DDBJ whole genome shotgun (WGS) entry which is preliminary data.</text>
</comment>
<dbReference type="RefSeq" id="WP_188243584.1">
    <property type="nucleotide sequence ID" value="NZ_JABTCF010000005.1"/>
</dbReference>
<protein>
    <submittedName>
        <fullName evidence="1">Uncharacterized protein</fullName>
    </submittedName>
</protein>
<accession>A0ABR7V0P7</accession>
<evidence type="ECO:0000313" key="1">
    <source>
        <dbReference type="EMBL" id="MBD0778072.1"/>
    </source>
</evidence>
<reference evidence="1" key="1">
    <citation type="submission" date="2020-05" db="EMBL/GenBank/DDBJ databases">
        <title>The draft genome sequence of Maribacter sp. ANRC-HE7.</title>
        <authorList>
            <person name="Mu L."/>
        </authorList>
    </citation>
    <scope>NUCLEOTIDE SEQUENCE</scope>
    <source>
        <strain evidence="1">ANRC-HE7</strain>
    </source>
</reference>
<gene>
    <name evidence="1" type="ORF">HPE56_09730</name>
</gene>
<dbReference type="EMBL" id="JABTCF010000005">
    <property type="protein sequence ID" value="MBD0778072.1"/>
    <property type="molecule type" value="Genomic_DNA"/>
</dbReference>
<keyword evidence="2" id="KW-1185">Reference proteome</keyword>
<dbReference type="Proteomes" id="UP001166021">
    <property type="component" value="Unassembled WGS sequence"/>
</dbReference>
<sequence length="102" mass="11468">MKTLFITLFLIVSNLGGATLQETEKMTATFDGIEDGIYYFTDADGFSNEFQHISEEALNNFDLSDAKYKGQTFIITYTSETETDDLDEEISVNTITGLKLKQ</sequence>
<name>A0ABR7V0P7_9FLAO</name>
<evidence type="ECO:0000313" key="2">
    <source>
        <dbReference type="Proteomes" id="UP001166021"/>
    </source>
</evidence>
<organism evidence="1 2">
    <name type="scientific">Maribacter aquimaris</name>
    <dbReference type="NCBI Taxonomy" id="2737171"/>
    <lineage>
        <taxon>Bacteria</taxon>
        <taxon>Pseudomonadati</taxon>
        <taxon>Bacteroidota</taxon>
        <taxon>Flavobacteriia</taxon>
        <taxon>Flavobacteriales</taxon>
        <taxon>Flavobacteriaceae</taxon>
        <taxon>Maribacter</taxon>
    </lineage>
</organism>